<dbReference type="SUPFAM" id="SSF55545">
    <property type="entry name" value="beta-N-acetylhexosaminidase-like domain"/>
    <property type="match status" value="1"/>
</dbReference>
<comment type="caution">
    <text evidence="4">The sequence shown here is derived from an EMBL/GenBank/DDBJ whole genome shotgun (WGS) entry which is preliminary data.</text>
</comment>
<dbReference type="Proteomes" id="UP000250369">
    <property type="component" value="Unassembled WGS sequence"/>
</dbReference>
<dbReference type="OrthoDB" id="5136785at2"/>
<dbReference type="PANTHER" id="PTHR47406:SF2">
    <property type="entry name" value="ALPHA GLUCURONIDASE N-TERMINAL DOMAIN-CONTAINING PROTEIN"/>
    <property type="match status" value="1"/>
</dbReference>
<dbReference type="InterPro" id="IPR032287">
    <property type="entry name" value="DUF4838"/>
</dbReference>
<evidence type="ECO:0000313" key="4">
    <source>
        <dbReference type="EMBL" id="RAV11900.1"/>
    </source>
</evidence>
<dbReference type="SUPFAM" id="SSF49344">
    <property type="entry name" value="CBD9-like"/>
    <property type="match status" value="1"/>
</dbReference>
<sequence>MSYTRDPNRDIDYNLISFWGYDDSLGTGKLWIDDVATKKTSRLLRKREAIVLKKKALLWLLILLIALTPLFGSGQTANAGQAVPETGQAELADALTIAGNSQAQAGIILSTTGTDLEALAAAELQNTIRQISGAELPIARADLSKDGVSASLETDTLRITKSGEYAFSIKVTNNSVSAAQVSFLQTDQGSLRVGPLNPINLAPWQTASVSAVISVLAQTIDGTYQVEMKTLANGEELELLTLNVQLDRNIVVNSGFDADLAGWWASTGVATRDVTEKHSGASSMRITVPASGYTYARTDQKLYLEPGREYVLKAWMKGSRAGRITMEFRSLKNNSDITNGSTKLRVEIGADWTYVEIPYTRNPNLDFDYNWIAVWAYNDAIGTNTLWVDDVTISPANTAEELGNEPAVNTPANVEAPESGAEHTRIILATPESYPELSTLFADDLAFLENSDGFAVRQSGNTIYIFGSEPRGVLNGVYDFLEKNAGVLWTRASDVGTIYEPRPTIQAVQTDYREKSPFAIRGWHTPGVGANGEFHTDARTNQMLARNKLNAKFAEFGNLSYWAGHESIGLKAVNLGHSLSYWLPNQEFFSSHPEYYNWENGQYVPVTGATQINFYHPDIPSIIAGKVKTFYQTYGTEYIGIGINDNHSFTQSAESKLPFTTPGGLVVQPDDPAYKSTVFFTFLNKVAAEVKQTNPEVKIVSYAYFFTEVPPKVELEDNIVIVMAPAGEDERIPINTENQQSNNYKYKQMLEEWVKLTKNIVMYNYYGCCYAKSYERPLAEKVQADVQYYRELGILGMLPEGIVDAKSEAWGVNALQFWLFEKLFWNPDADIEALTNEFVHKAYGAAAEPMKRYYNLIKQGWNYDQQPINWYSNESQLIGQYIVQAGIQEAAAQELNEAWELADERAKARIEPIRSTFMEMTFKYGGRQQVTGNAVKTSATQEEIVSALDFSQGPWSVAEPITAFLKMGTNQTPSVETKVYLLWDDEHLYVGYENFDNDMNGRIISQDAPGSWWRSGADDSAETHLSDGKGGTTYAYFTNPLGVKFTYKTGPKLAPEAEFTAGATTLGDRWNVIQAIPFASFGVDPQTDDKFKALFLRNYHGQTAWYSWGGGAVWSPADQSVVHLVTPVYAIAEIGDQTAAQLRAGYEPGTQETKVIQVGNSGTAALSGLTVAVSGEHAQDFIWTQPETATLGIGESASFTVKVRRQEPTPRR</sequence>
<dbReference type="GO" id="GO:0016798">
    <property type="term" value="F:hydrolase activity, acting on glycosyl bonds"/>
    <property type="evidence" value="ECO:0007669"/>
    <property type="project" value="InterPro"/>
</dbReference>
<dbReference type="GO" id="GO:0005975">
    <property type="term" value="P:carbohydrate metabolic process"/>
    <property type="evidence" value="ECO:0007669"/>
    <property type="project" value="UniProtKB-ARBA"/>
</dbReference>
<dbReference type="Gene3D" id="2.60.40.1190">
    <property type="match status" value="1"/>
</dbReference>
<feature type="domain" description="CBM-cenC" evidence="3">
    <location>
        <begin position="249"/>
        <end position="362"/>
    </location>
</feature>
<gene>
    <name evidence="4" type="ORF">DQG23_35565</name>
</gene>
<evidence type="ECO:0000256" key="2">
    <source>
        <dbReference type="SAM" id="Phobius"/>
    </source>
</evidence>
<dbReference type="SUPFAM" id="SSF49785">
    <property type="entry name" value="Galactose-binding domain-like"/>
    <property type="match status" value="1"/>
</dbReference>
<dbReference type="InterPro" id="IPR003305">
    <property type="entry name" value="CenC_carb-bd"/>
</dbReference>
<keyword evidence="2" id="KW-0812">Transmembrane</keyword>
<dbReference type="PANTHER" id="PTHR47406">
    <property type="entry name" value="COAGULATION FACTOR 5/8 TYPE, C-TERMINAL"/>
    <property type="match status" value="1"/>
</dbReference>
<name>A0A329LXG8_9BACL</name>
<reference evidence="4 5" key="1">
    <citation type="journal article" date="2009" name="Int. J. Syst. Evol. Microbiol.">
        <title>Paenibacillus contaminans sp. nov., isolated from a contaminated laboratory plate.</title>
        <authorList>
            <person name="Chou J.H."/>
            <person name="Lee J.H."/>
            <person name="Lin M.C."/>
            <person name="Chang P.S."/>
            <person name="Arun A.B."/>
            <person name="Young C.C."/>
            <person name="Chen W.M."/>
        </authorList>
    </citation>
    <scope>NUCLEOTIDE SEQUENCE [LARGE SCALE GENOMIC DNA]</scope>
    <source>
        <strain evidence="4 5">CKOBP-6</strain>
    </source>
</reference>
<dbReference type="Gene3D" id="3.30.379.10">
    <property type="entry name" value="Chitobiase/beta-hexosaminidase domain 2-like"/>
    <property type="match status" value="1"/>
</dbReference>
<proteinExistence type="predicted"/>
<evidence type="ECO:0000313" key="5">
    <source>
        <dbReference type="Proteomes" id="UP000250369"/>
    </source>
</evidence>
<keyword evidence="5" id="KW-1185">Reference proteome</keyword>
<feature type="transmembrane region" description="Helical" evidence="2">
    <location>
        <begin position="56"/>
        <end position="74"/>
    </location>
</feature>
<evidence type="ECO:0000256" key="1">
    <source>
        <dbReference type="ARBA" id="ARBA00022801"/>
    </source>
</evidence>
<dbReference type="EMBL" id="QMFB01000035">
    <property type="protein sequence ID" value="RAV11900.1"/>
    <property type="molecule type" value="Genomic_DNA"/>
</dbReference>
<dbReference type="RefSeq" id="WP_158560871.1">
    <property type="nucleotide sequence ID" value="NZ_QMFB01000035.1"/>
</dbReference>
<dbReference type="Gene3D" id="2.60.120.260">
    <property type="entry name" value="Galactose-binding domain-like"/>
    <property type="match status" value="1"/>
</dbReference>
<evidence type="ECO:0000259" key="3">
    <source>
        <dbReference type="Pfam" id="PF02018"/>
    </source>
</evidence>
<dbReference type="AlphaFoldDB" id="A0A329LXG8"/>
<dbReference type="Pfam" id="PF02018">
    <property type="entry name" value="CBM_4_9"/>
    <property type="match status" value="1"/>
</dbReference>
<organism evidence="4 5">
    <name type="scientific">Paenibacillus contaminans</name>
    <dbReference type="NCBI Taxonomy" id="450362"/>
    <lineage>
        <taxon>Bacteria</taxon>
        <taxon>Bacillati</taxon>
        <taxon>Bacillota</taxon>
        <taxon>Bacilli</taxon>
        <taxon>Bacillales</taxon>
        <taxon>Paenibacillaceae</taxon>
        <taxon>Paenibacillus</taxon>
    </lineage>
</organism>
<keyword evidence="1" id="KW-0378">Hydrolase</keyword>
<accession>A0A329LXG8</accession>
<keyword evidence="2" id="KW-1133">Transmembrane helix</keyword>
<dbReference type="InterPro" id="IPR008979">
    <property type="entry name" value="Galactose-bd-like_sf"/>
</dbReference>
<dbReference type="Pfam" id="PF16126">
    <property type="entry name" value="DUF4838"/>
    <property type="match status" value="1"/>
</dbReference>
<dbReference type="InterPro" id="IPR029018">
    <property type="entry name" value="Hex-like_dom2"/>
</dbReference>
<keyword evidence="2" id="KW-0472">Membrane</keyword>
<protein>
    <recommendedName>
        <fullName evidence="3">CBM-cenC domain-containing protein</fullName>
    </recommendedName>
</protein>